<protein>
    <submittedName>
        <fullName evidence="1">Kinase</fullName>
    </submittedName>
</protein>
<keyword evidence="1" id="KW-0808">Transferase</keyword>
<accession>A0ACC1Y1G0</accession>
<evidence type="ECO:0000313" key="2">
    <source>
        <dbReference type="Proteomes" id="UP001164539"/>
    </source>
</evidence>
<gene>
    <name evidence="1" type="ORF">OWV82_012320</name>
</gene>
<dbReference type="EMBL" id="CM051399">
    <property type="protein sequence ID" value="KAJ4717438.1"/>
    <property type="molecule type" value="Genomic_DNA"/>
</dbReference>
<keyword evidence="2" id="KW-1185">Reference proteome</keyword>
<evidence type="ECO:0000313" key="1">
    <source>
        <dbReference type="EMBL" id="KAJ4717438.1"/>
    </source>
</evidence>
<sequence length="282" mass="32150">MMNSYDGSVDKCKLFNSKELVKATNNFHANTTLGEGGQGTVYKGMLEDGRIIAVKKSKVVDEEKLEEFINELVVLSQINHRNVVKLLGCCLEAEVPLFVYEFISNGTLSQYIHNRNEEFQLTWEMRLRIATEVAGALSYLHSSAATPIYHRDIKSTNILLDEKYRAKVGDFGTSKFIAIDQTHLLTGEKRIFSSAIQENINLAEYFIQAMKENRLYDILDDQVKQMGKKEEIMAFANLAKRCLNMKGKERPTMKEVSTELEGIRALKKKKGMVSKIMKYLSR</sequence>
<reference evidence="1 2" key="1">
    <citation type="journal article" date="2023" name="Science">
        <title>Complex scaffold remodeling in plant triterpene biosynthesis.</title>
        <authorList>
            <person name="De La Pena R."/>
            <person name="Hodgson H."/>
            <person name="Liu J.C."/>
            <person name="Stephenson M.J."/>
            <person name="Martin A.C."/>
            <person name="Owen C."/>
            <person name="Harkess A."/>
            <person name="Leebens-Mack J."/>
            <person name="Jimenez L.E."/>
            <person name="Osbourn A."/>
            <person name="Sattely E.S."/>
        </authorList>
    </citation>
    <scope>NUCLEOTIDE SEQUENCE [LARGE SCALE GENOMIC DNA]</scope>
    <source>
        <strain evidence="2">cv. JPN11</strain>
        <tissue evidence="1">Leaf</tissue>
    </source>
</reference>
<organism evidence="1 2">
    <name type="scientific">Melia azedarach</name>
    <name type="common">Chinaberry tree</name>
    <dbReference type="NCBI Taxonomy" id="155640"/>
    <lineage>
        <taxon>Eukaryota</taxon>
        <taxon>Viridiplantae</taxon>
        <taxon>Streptophyta</taxon>
        <taxon>Embryophyta</taxon>
        <taxon>Tracheophyta</taxon>
        <taxon>Spermatophyta</taxon>
        <taxon>Magnoliopsida</taxon>
        <taxon>eudicotyledons</taxon>
        <taxon>Gunneridae</taxon>
        <taxon>Pentapetalae</taxon>
        <taxon>rosids</taxon>
        <taxon>malvids</taxon>
        <taxon>Sapindales</taxon>
        <taxon>Meliaceae</taxon>
        <taxon>Melia</taxon>
    </lineage>
</organism>
<keyword evidence="1" id="KW-0418">Kinase</keyword>
<proteinExistence type="predicted"/>
<comment type="caution">
    <text evidence="1">The sequence shown here is derived from an EMBL/GenBank/DDBJ whole genome shotgun (WGS) entry which is preliminary data.</text>
</comment>
<name>A0ACC1Y1G0_MELAZ</name>
<dbReference type="Proteomes" id="UP001164539">
    <property type="component" value="Chromosome 6"/>
</dbReference>